<dbReference type="InterPro" id="IPR004480">
    <property type="entry name" value="Monothiol_GRX-rel"/>
</dbReference>
<evidence type="ECO:0000313" key="10">
    <source>
        <dbReference type="Proteomes" id="UP000831156"/>
    </source>
</evidence>
<evidence type="ECO:0000313" key="9">
    <source>
        <dbReference type="EMBL" id="SOV12833.1"/>
    </source>
</evidence>
<dbReference type="Pfam" id="PF00462">
    <property type="entry name" value="Glutaredoxin"/>
    <property type="match status" value="1"/>
</dbReference>
<evidence type="ECO:0000259" key="8">
    <source>
        <dbReference type="Pfam" id="PF00462"/>
    </source>
</evidence>
<keyword evidence="7" id="KW-0812">Transmembrane</keyword>
<feature type="transmembrane region" description="Helical" evidence="7">
    <location>
        <begin position="6"/>
        <end position="24"/>
    </location>
</feature>
<evidence type="ECO:0000256" key="2">
    <source>
        <dbReference type="ARBA" id="ARBA00022723"/>
    </source>
</evidence>
<evidence type="ECO:0000256" key="7">
    <source>
        <dbReference type="SAM" id="Phobius"/>
    </source>
</evidence>
<reference evidence="9" key="1">
    <citation type="submission" date="2016-09" db="EMBL/GenBank/DDBJ databases">
        <authorList>
            <consortium name="Pathogen Informatics"/>
            <person name="Sun Q."/>
            <person name="Inoue M."/>
        </authorList>
    </citation>
    <scope>NUCLEOTIDE SEQUENCE</scope>
</reference>
<feature type="region of interest" description="Disordered" evidence="6">
    <location>
        <begin position="156"/>
        <end position="182"/>
    </location>
</feature>
<feature type="compositionally biased region" description="Acidic residues" evidence="6">
    <location>
        <begin position="159"/>
        <end position="182"/>
    </location>
</feature>
<evidence type="ECO:0000256" key="1">
    <source>
        <dbReference type="ARBA" id="ARBA00022714"/>
    </source>
</evidence>
<keyword evidence="2" id="KW-0479">Metal-binding</keyword>
<dbReference type="PANTHER" id="PTHR10293:SF72">
    <property type="entry name" value="MONOTHIOL GLUTAREDOXIN-S14, CHLOROPLASTIC"/>
    <property type="match status" value="1"/>
</dbReference>
<accession>A0ABY1UK64</accession>
<dbReference type="Gene3D" id="3.40.30.10">
    <property type="entry name" value="Glutaredoxin"/>
    <property type="match status" value="1"/>
</dbReference>
<keyword evidence="5" id="KW-0676">Redox-active center</keyword>
<feature type="domain" description="Glutaredoxin" evidence="8">
    <location>
        <begin position="223"/>
        <end position="288"/>
    </location>
</feature>
<evidence type="ECO:0000256" key="5">
    <source>
        <dbReference type="ARBA" id="ARBA00023284"/>
    </source>
</evidence>
<dbReference type="CDD" id="cd03028">
    <property type="entry name" value="GRX_PICOT_like"/>
    <property type="match status" value="1"/>
</dbReference>
<evidence type="ECO:0000256" key="3">
    <source>
        <dbReference type="ARBA" id="ARBA00023004"/>
    </source>
</evidence>
<dbReference type="InterPro" id="IPR036249">
    <property type="entry name" value="Thioredoxin-like_sf"/>
</dbReference>
<dbReference type="SUPFAM" id="SSF52833">
    <property type="entry name" value="Thioredoxin-like"/>
    <property type="match status" value="1"/>
</dbReference>
<dbReference type="EMBL" id="LT969430">
    <property type="protein sequence ID" value="SOV12833.1"/>
    <property type="molecule type" value="Genomic_DNA"/>
</dbReference>
<sequence>MNKYLKASNLIYICASLGIHSIFFKKEKRTNNKNLGHIKNFIKLKNIIFLTSCEVTPDTKEEEKKKNYDRYHNELFKNKTNQNNIHIANNEVVNYLDELYKENKNENIITKVDEEEVNFNSSSILSSFVDDNKNLKHINDNDKCINDKYDSDKCINDQYDSDQYDSDQYDSDQYDSDQYDSDQYDSDKCINDQYIESERVEENIKLSEDIINIIENILNKYNVVLFMKGTALNPYCKYSKQAIHILKLNKVKEIHTVNILDNQQLRNALKIYSNWPTFPQLYVNQKFVGGIDKLQELHDQNKFKDII</sequence>
<proteinExistence type="predicted"/>
<evidence type="ECO:0000256" key="4">
    <source>
        <dbReference type="ARBA" id="ARBA00023014"/>
    </source>
</evidence>
<keyword evidence="1" id="KW-0001">2Fe-2S</keyword>
<gene>
    <name evidence="9" type="ORF">PGABG01_0708000</name>
</gene>
<dbReference type="InterPro" id="IPR002109">
    <property type="entry name" value="Glutaredoxin"/>
</dbReference>
<name>A0ABY1UK64_9APIC</name>
<keyword evidence="10" id="KW-1185">Reference proteome</keyword>
<keyword evidence="4" id="KW-0411">Iron-sulfur</keyword>
<keyword evidence="7" id="KW-0472">Membrane</keyword>
<keyword evidence="3" id="KW-0408">Iron</keyword>
<keyword evidence="7" id="KW-1133">Transmembrane helix</keyword>
<dbReference type="Proteomes" id="UP000831156">
    <property type="component" value="Chromosome 7"/>
</dbReference>
<dbReference type="InterPro" id="IPR033658">
    <property type="entry name" value="GRX_PICOT-like"/>
</dbReference>
<evidence type="ECO:0000256" key="6">
    <source>
        <dbReference type="SAM" id="MobiDB-lite"/>
    </source>
</evidence>
<dbReference type="PROSITE" id="PS51354">
    <property type="entry name" value="GLUTAREDOXIN_2"/>
    <property type="match status" value="1"/>
</dbReference>
<protein>
    <submittedName>
        <fullName evidence="9">Cg6 protein</fullName>
    </submittedName>
</protein>
<dbReference type="PANTHER" id="PTHR10293">
    <property type="entry name" value="GLUTAREDOXIN FAMILY MEMBER"/>
    <property type="match status" value="1"/>
</dbReference>
<organism evidence="9 10">
    <name type="scientific">Plasmodium gaboni</name>
    <dbReference type="NCBI Taxonomy" id="647221"/>
    <lineage>
        <taxon>Eukaryota</taxon>
        <taxon>Sar</taxon>
        <taxon>Alveolata</taxon>
        <taxon>Apicomplexa</taxon>
        <taxon>Aconoidasida</taxon>
        <taxon>Haemosporida</taxon>
        <taxon>Plasmodiidae</taxon>
        <taxon>Plasmodium</taxon>
        <taxon>Plasmodium (Laverania)</taxon>
    </lineage>
</organism>